<name>A0A420E5S2_9ALTE</name>
<protein>
    <submittedName>
        <fullName evidence="1">Four helix bundle protein</fullName>
    </submittedName>
</protein>
<accession>A0A420E5S2</accession>
<dbReference type="InterPro" id="IPR036583">
    <property type="entry name" value="23S_rRNA_IVS_sf"/>
</dbReference>
<dbReference type="OrthoDB" id="160990at2"/>
<dbReference type="PANTHER" id="PTHR38471">
    <property type="entry name" value="FOUR HELIX BUNDLE PROTEIN"/>
    <property type="match status" value="1"/>
</dbReference>
<dbReference type="AlphaFoldDB" id="A0A420E5S2"/>
<reference evidence="1 2" key="1">
    <citation type="submission" date="2018-09" db="EMBL/GenBank/DDBJ databases">
        <authorList>
            <person name="Wang Z."/>
        </authorList>
    </citation>
    <scope>NUCLEOTIDE SEQUENCE [LARGE SCALE GENOMIC DNA]</scope>
    <source>
        <strain evidence="1 2">ALS 81</strain>
    </source>
</reference>
<dbReference type="Proteomes" id="UP000286482">
    <property type="component" value="Unassembled WGS sequence"/>
</dbReference>
<proteinExistence type="predicted"/>
<dbReference type="PANTHER" id="PTHR38471:SF2">
    <property type="entry name" value="FOUR HELIX BUNDLE PROTEIN"/>
    <property type="match status" value="1"/>
</dbReference>
<organism evidence="1 2">
    <name type="scientific">Alginatibacterium sediminis</name>
    <dbReference type="NCBI Taxonomy" id="2164068"/>
    <lineage>
        <taxon>Bacteria</taxon>
        <taxon>Pseudomonadati</taxon>
        <taxon>Pseudomonadota</taxon>
        <taxon>Gammaproteobacteria</taxon>
        <taxon>Alteromonadales</taxon>
        <taxon>Alteromonadaceae</taxon>
        <taxon>Alginatibacterium</taxon>
    </lineage>
</organism>
<dbReference type="EMBL" id="RAQO01000012">
    <property type="protein sequence ID" value="RKF13144.1"/>
    <property type="molecule type" value="Genomic_DNA"/>
</dbReference>
<dbReference type="SUPFAM" id="SSF158446">
    <property type="entry name" value="IVS-encoded protein-like"/>
    <property type="match status" value="1"/>
</dbReference>
<evidence type="ECO:0000313" key="1">
    <source>
        <dbReference type="EMBL" id="RKF13144.1"/>
    </source>
</evidence>
<comment type="caution">
    <text evidence="1">The sequence shown here is derived from an EMBL/GenBank/DDBJ whole genome shotgun (WGS) entry which is preliminary data.</text>
</comment>
<dbReference type="NCBIfam" id="NF008912">
    <property type="entry name" value="PRK12275.1-6"/>
    <property type="match status" value="1"/>
</dbReference>
<dbReference type="Pfam" id="PF05635">
    <property type="entry name" value="23S_rRNA_IVP"/>
    <property type="match status" value="1"/>
</dbReference>
<sequence length="115" mass="13089">MQRFENLEVWKRSARLSCEVYKHFADSRDFGFKDQITRSSLSIASNIAEGHERRTTKEFANFLSYAKGSSGELRTQIYIGIDINYIPSSLGKAWITEAEEISKMISGLVKSISED</sequence>
<keyword evidence="2" id="KW-1185">Reference proteome</keyword>
<gene>
    <name evidence="1" type="ORF">DBZ36_18955</name>
</gene>
<dbReference type="NCBIfam" id="TIGR02436">
    <property type="entry name" value="four helix bundle protein"/>
    <property type="match status" value="1"/>
</dbReference>
<dbReference type="InterPro" id="IPR012657">
    <property type="entry name" value="23S_rRNA-intervening_sequence"/>
</dbReference>
<dbReference type="Gene3D" id="1.20.1440.60">
    <property type="entry name" value="23S rRNA-intervening sequence"/>
    <property type="match status" value="1"/>
</dbReference>
<dbReference type="RefSeq" id="WP_120356557.1">
    <property type="nucleotide sequence ID" value="NZ_RAQO01000012.1"/>
</dbReference>
<evidence type="ECO:0000313" key="2">
    <source>
        <dbReference type="Proteomes" id="UP000286482"/>
    </source>
</evidence>
<dbReference type="CDD" id="cd16377">
    <property type="entry name" value="23S_rRNA_IVP_like"/>
    <property type="match status" value="1"/>
</dbReference>